<dbReference type="STRING" id="416169.RHOFW104T7_04410"/>
<dbReference type="InterPro" id="IPR013022">
    <property type="entry name" value="Xyl_isomerase-like_TIM-brl"/>
</dbReference>
<organism evidence="2 3">
    <name type="scientific">Rhodanobacter thiooxydans</name>
    <dbReference type="NCBI Taxonomy" id="416169"/>
    <lineage>
        <taxon>Bacteria</taxon>
        <taxon>Pseudomonadati</taxon>
        <taxon>Pseudomonadota</taxon>
        <taxon>Gammaproteobacteria</taxon>
        <taxon>Lysobacterales</taxon>
        <taxon>Rhodanobacteraceae</taxon>
        <taxon>Rhodanobacter</taxon>
    </lineage>
</organism>
<dbReference type="InterPro" id="IPR036237">
    <property type="entry name" value="Xyl_isomerase-like_sf"/>
</dbReference>
<evidence type="ECO:0000259" key="1">
    <source>
        <dbReference type="Pfam" id="PF01261"/>
    </source>
</evidence>
<gene>
    <name evidence="2" type="ORF">RHOFW104T7_04410</name>
</gene>
<dbReference type="InterPro" id="IPR050312">
    <property type="entry name" value="IolE/XylAMocC-like"/>
</dbReference>
<evidence type="ECO:0000313" key="2">
    <source>
        <dbReference type="EMBL" id="KZC25261.1"/>
    </source>
</evidence>
<dbReference type="RefSeq" id="WP_008438650.1">
    <property type="nucleotide sequence ID" value="NZ_LVJS01000006.1"/>
</dbReference>
<feature type="domain" description="Xylose isomerase-like TIM barrel" evidence="1">
    <location>
        <begin position="20"/>
        <end position="223"/>
    </location>
</feature>
<proteinExistence type="predicted"/>
<keyword evidence="3" id="KW-1185">Reference proteome</keyword>
<reference evidence="2 3" key="1">
    <citation type="journal article" date="2016" name="MBio">
        <title>Lateral Gene Transfer in a Heavy Metal-Contaminated-Groundwater Microbial Community.</title>
        <authorList>
            <person name="Hemme C.L."/>
            <person name="Green S.J."/>
            <person name="Rishishwar L."/>
            <person name="Prakash O."/>
            <person name="Pettenato A."/>
            <person name="Chakraborty R."/>
            <person name="Deutschbauer A.M."/>
            <person name="Van Nostrand J.D."/>
            <person name="Wu L."/>
            <person name="He Z."/>
            <person name="Jordan I.K."/>
            <person name="Hazen T.C."/>
            <person name="Arkin A.P."/>
            <person name="Kostka J.E."/>
            <person name="Zhou J."/>
        </authorList>
    </citation>
    <scope>NUCLEOTIDE SEQUENCE [LARGE SCALE GENOMIC DNA]</scope>
    <source>
        <strain evidence="2 3">FW104-T7</strain>
    </source>
</reference>
<dbReference type="AlphaFoldDB" id="A0A154QMD5"/>
<dbReference type="Proteomes" id="UP000076131">
    <property type="component" value="Unassembled WGS sequence"/>
</dbReference>
<comment type="caution">
    <text evidence="2">The sequence shown here is derived from an EMBL/GenBank/DDBJ whole genome shotgun (WGS) entry which is preliminary data.</text>
</comment>
<dbReference type="Pfam" id="PF01261">
    <property type="entry name" value="AP_endonuc_2"/>
    <property type="match status" value="1"/>
</dbReference>
<protein>
    <submittedName>
        <fullName evidence="2">Xylose isomerase</fullName>
    </submittedName>
</protein>
<dbReference type="GO" id="GO:0016853">
    <property type="term" value="F:isomerase activity"/>
    <property type="evidence" value="ECO:0007669"/>
    <property type="project" value="UniProtKB-KW"/>
</dbReference>
<name>A0A154QMD5_9GAMM</name>
<evidence type="ECO:0000313" key="3">
    <source>
        <dbReference type="Proteomes" id="UP000076131"/>
    </source>
</evidence>
<dbReference type="PANTHER" id="PTHR12110">
    <property type="entry name" value="HYDROXYPYRUVATE ISOMERASE"/>
    <property type="match status" value="1"/>
</dbReference>
<dbReference type="SUPFAM" id="SSF51658">
    <property type="entry name" value="Xylose isomerase-like"/>
    <property type="match status" value="1"/>
</dbReference>
<dbReference type="PANTHER" id="PTHR12110:SF21">
    <property type="entry name" value="XYLOSE ISOMERASE-LIKE TIM BARREL DOMAIN-CONTAINING PROTEIN"/>
    <property type="match status" value="1"/>
</dbReference>
<accession>A0A154QMD5</accession>
<sequence>MIQLSYSTFGLTQLPFLDAIDAVVRAGYAGIELSFHRDQFNPFNLDDADLDAVRARLDVARIVPACVATASHFFTPQRPHEPSLMTLDVAGRKRRIDLVKRGIRVARRLGVKLVTFGSGFLREEHVRQPQVDPGELLVDSIRECLRELRDDEDITLLIEPEPGMYIETLEQGLALIRAVGSPRFALHIDICHAYCSEPDYLDALAQAAPHARYLHISDARQGHNLRIVRDDAVPALDLDAASALVYFPDTADYLLLDRQHPLYFADRAPDAARRRRIDALLAQVGIARPAGLIDYGSLYAGASPLDDEIFTYLISVPGLSFDVLERAWPIVAHLRGVRGPALFGRMVANTRTGIVHFHEIPGEGTLDLAASFRALNTHGFDGFGSVELYHHVEGWQQALDQSYRHLAAIAQPA</sequence>
<keyword evidence="2" id="KW-0413">Isomerase</keyword>
<dbReference type="Gene3D" id="3.20.20.150">
    <property type="entry name" value="Divalent-metal-dependent TIM barrel enzymes"/>
    <property type="match status" value="2"/>
</dbReference>
<dbReference type="eggNOG" id="COG1082">
    <property type="taxonomic scope" value="Bacteria"/>
</dbReference>
<dbReference type="EMBL" id="LVJS01000006">
    <property type="protein sequence ID" value="KZC25261.1"/>
    <property type="molecule type" value="Genomic_DNA"/>
</dbReference>